<keyword evidence="3" id="KW-1185">Reference proteome</keyword>
<proteinExistence type="predicted"/>
<dbReference type="OrthoDB" id="6375801at2759"/>
<dbReference type="AlphaFoldDB" id="A0A8S3XLB8"/>
<evidence type="ECO:0000313" key="2">
    <source>
        <dbReference type="EMBL" id="CAG5031457.1"/>
    </source>
</evidence>
<protein>
    <submittedName>
        <fullName evidence="2">(apollo) hypothetical protein</fullName>
    </submittedName>
</protein>
<name>A0A8S3XLB8_PARAO</name>
<dbReference type="Proteomes" id="UP000691718">
    <property type="component" value="Unassembled WGS sequence"/>
</dbReference>
<gene>
    <name evidence="2" type="ORF">PAPOLLO_LOCUS19707</name>
</gene>
<dbReference type="EMBL" id="CAJQZP010001218">
    <property type="protein sequence ID" value="CAG5031457.1"/>
    <property type="molecule type" value="Genomic_DNA"/>
</dbReference>
<feature type="region of interest" description="Disordered" evidence="1">
    <location>
        <begin position="171"/>
        <end position="192"/>
    </location>
</feature>
<comment type="caution">
    <text evidence="2">The sequence shown here is derived from an EMBL/GenBank/DDBJ whole genome shotgun (WGS) entry which is preliminary data.</text>
</comment>
<evidence type="ECO:0000313" key="3">
    <source>
        <dbReference type="Proteomes" id="UP000691718"/>
    </source>
</evidence>
<sequence>MNKIYQLQKEKIDQLKIVNERQRKQIYRLKYQSAKLREYEHISKNNTEDIKQSESDTIKTIKNNVEEDIKTFLEEDENSRIITKTIDDSGIYEKELLIPSNLKQFAGTMKVHQAVWNANKPNQLSMRIMSSAEGECKNNSVSCEHGYHVGLYIIGEQADRLLTDRTNKNKSDKANLIKKSSEAKKGSGVSATESNKPQILSIILIQPGSSYSVDLADEFYETKQRLSHTLPSDIGLHESDSFWTLATENMQIVDNEYEELKLDICVSNLLLTSSSTFETFMVDKFWSEASLIGDANSKPKYGNLFRFE</sequence>
<organism evidence="2 3">
    <name type="scientific">Parnassius apollo</name>
    <name type="common">Apollo butterfly</name>
    <name type="synonym">Papilio apollo</name>
    <dbReference type="NCBI Taxonomy" id="110799"/>
    <lineage>
        <taxon>Eukaryota</taxon>
        <taxon>Metazoa</taxon>
        <taxon>Ecdysozoa</taxon>
        <taxon>Arthropoda</taxon>
        <taxon>Hexapoda</taxon>
        <taxon>Insecta</taxon>
        <taxon>Pterygota</taxon>
        <taxon>Neoptera</taxon>
        <taxon>Endopterygota</taxon>
        <taxon>Lepidoptera</taxon>
        <taxon>Glossata</taxon>
        <taxon>Ditrysia</taxon>
        <taxon>Papilionoidea</taxon>
        <taxon>Papilionidae</taxon>
        <taxon>Parnassiinae</taxon>
        <taxon>Parnassini</taxon>
        <taxon>Parnassius</taxon>
        <taxon>Parnassius</taxon>
    </lineage>
</organism>
<evidence type="ECO:0000256" key="1">
    <source>
        <dbReference type="SAM" id="MobiDB-lite"/>
    </source>
</evidence>
<feature type="compositionally biased region" description="Basic and acidic residues" evidence="1">
    <location>
        <begin position="171"/>
        <end position="185"/>
    </location>
</feature>
<accession>A0A8S3XLB8</accession>
<reference evidence="2" key="1">
    <citation type="submission" date="2021-04" db="EMBL/GenBank/DDBJ databases">
        <authorList>
            <person name="Tunstrom K."/>
        </authorList>
    </citation>
    <scope>NUCLEOTIDE SEQUENCE</scope>
</reference>